<name>A0A2U2B9Q6_9BACT</name>
<evidence type="ECO:0000313" key="2">
    <source>
        <dbReference type="EMBL" id="PWD99798.1"/>
    </source>
</evidence>
<dbReference type="RefSeq" id="WP_109263899.1">
    <property type="nucleotide sequence ID" value="NZ_QEWP01000005.1"/>
</dbReference>
<dbReference type="AlphaFoldDB" id="A0A2U2B9Q6"/>
<sequence>MQQLSFDNPTIISSAWLPFGRSDMEALNRFVGAHKRYSAPTEFGSIGEITDLSNGTIRMDHHGIFLVPVDFEFTGFLKANVQSSTDNSNQYGLSIYKNGLTGLGITLETKLRAEDIKVLTGKLSDGFSDYVFPILTDVQKSLVAGIYNEKSINNLRNKFHTYSVTIGEQKELQTLSSSEVLENFQSEIEVITDWVVFHTTTNDCHIFAGMAGCLIIGTPTKEMVELFRQLMFTQVCQKTAQRMHSHLWALRRQLELIRQNLQRGSYIDLKNNHQKICEINDVLSHTEVFENKLRYEIKDLHHKFKESINASDPLIEFISQNFAHELEKAENRESTVLQLSSEVGVINDEMENKLELIMTKDNMQLNLVLLILTVISAFSIAEIMNFSFEQWGLVALFIIPFTLFVLIYLRKMVKEYRFSLLKRPSKRHE</sequence>
<dbReference type="EMBL" id="QEWP01000005">
    <property type="protein sequence ID" value="PWD99798.1"/>
    <property type="molecule type" value="Genomic_DNA"/>
</dbReference>
<comment type="caution">
    <text evidence="2">The sequence shown here is derived from an EMBL/GenBank/DDBJ whole genome shotgun (WGS) entry which is preliminary data.</text>
</comment>
<evidence type="ECO:0000256" key="1">
    <source>
        <dbReference type="SAM" id="Phobius"/>
    </source>
</evidence>
<keyword evidence="3" id="KW-1185">Reference proteome</keyword>
<reference evidence="2 3" key="1">
    <citation type="submission" date="2018-05" db="EMBL/GenBank/DDBJ databases">
        <title>Marinilabilia rubrum sp. nov., isolated from saltern sediment.</title>
        <authorList>
            <person name="Zhang R."/>
        </authorList>
    </citation>
    <scope>NUCLEOTIDE SEQUENCE [LARGE SCALE GENOMIC DNA]</scope>
    <source>
        <strain evidence="2 3">WTE16</strain>
    </source>
</reference>
<keyword evidence="1" id="KW-0472">Membrane</keyword>
<keyword evidence="1" id="KW-1133">Transmembrane helix</keyword>
<evidence type="ECO:0000313" key="3">
    <source>
        <dbReference type="Proteomes" id="UP000244956"/>
    </source>
</evidence>
<keyword evidence="1" id="KW-0812">Transmembrane</keyword>
<organism evidence="2 3">
    <name type="scientific">Marinilabilia rubra</name>
    <dbReference type="NCBI Taxonomy" id="2162893"/>
    <lineage>
        <taxon>Bacteria</taxon>
        <taxon>Pseudomonadati</taxon>
        <taxon>Bacteroidota</taxon>
        <taxon>Bacteroidia</taxon>
        <taxon>Marinilabiliales</taxon>
        <taxon>Marinilabiliaceae</taxon>
        <taxon>Marinilabilia</taxon>
    </lineage>
</organism>
<dbReference type="Proteomes" id="UP000244956">
    <property type="component" value="Unassembled WGS sequence"/>
</dbReference>
<accession>A0A2U2B9Q6</accession>
<feature type="transmembrane region" description="Helical" evidence="1">
    <location>
        <begin position="390"/>
        <end position="409"/>
    </location>
</feature>
<proteinExistence type="predicted"/>
<feature type="transmembrane region" description="Helical" evidence="1">
    <location>
        <begin position="365"/>
        <end position="384"/>
    </location>
</feature>
<protein>
    <submittedName>
        <fullName evidence="2">Uncharacterized protein</fullName>
    </submittedName>
</protein>
<gene>
    <name evidence="2" type="ORF">DDZ16_07840</name>
</gene>